<feature type="region of interest" description="Disordered" evidence="5">
    <location>
        <begin position="228"/>
        <end position="256"/>
    </location>
</feature>
<dbReference type="KEGG" id="acan:ACA1_226180"/>
<dbReference type="Gene3D" id="3.40.50.1000">
    <property type="entry name" value="HAD superfamily/HAD-like"/>
    <property type="match status" value="1"/>
</dbReference>
<evidence type="ECO:0000256" key="5">
    <source>
        <dbReference type="SAM" id="MobiDB-lite"/>
    </source>
</evidence>
<comment type="similarity">
    <text evidence="1">Belongs to the 5'(3')-deoxyribonucleotidase family.</text>
</comment>
<dbReference type="InterPro" id="IPR036412">
    <property type="entry name" value="HAD-like_sf"/>
</dbReference>
<dbReference type="RefSeq" id="XP_004346477.1">
    <property type="nucleotide sequence ID" value="XM_004346427.1"/>
</dbReference>
<name>L8H8H8_ACACF</name>
<dbReference type="AlphaFoldDB" id="L8H8H8"/>
<keyword evidence="7" id="KW-1185">Reference proteome</keyword>
<dbReference type="EMBL" id="KB007901">
    <property type="protein sequence ID" value="ELR21532.1"/>
    <property type="molecule type" value="Genomic_DNA"/>
</dbReference>
<dbReference type="SUPFAM" id="SSF56784">
    <property type="entry name" value="HAD-like"/>
    <property type="match status" value="1"/>
</dbReference>
<evidence type="ECO:0000256" key="2">
    <source>
        <dbReference type="ARBA" id="ARBA00022723"/>
    </source>
</evidence>
<evidence type="ECO:0000256" key="1">
    <source>
        <dbReference type="ARBA" id="ARBA00009589"/>
    </source>
</evidence>
<keyword evidence="2" id="KW-0479">Metal-binding</keyword>
<feature type="compositionally biased region" description="Polar residues" evidence="5">
    <location>
        <begin position="1"/>
        <end position="13"/>
    </location>
</feature>
<feature type="region of interest" description="Disordered" evidence="5">
    <location>
        <begin position="1"/>
        <end position="46"/>
    </location>
</feature>
<dbReference type="Pfam" id="PF05761">
    <property type="entry name" value="5_nucleotid"/>
    <property type="match status" value="2"/>
</dbReference>
<keyword evidence="3" id="KW-0378">Hydrolase</keyword>
<organism evidence="6 7">
    <name type="scientific">Acanthamoeba castellanii (strain ATCC 30010 / Neff)</name>
    <dbReference type="NCBI Taxonomy" id="1257118"/>
    <lineage>
        <taxon>Eukaryota</taxon>
        <taxon>Amoebozoa</taxon>
        <taxon>Discosea</taxon>
        <taxon>Longamoebia</taxon>
        <taxon>Centramoebida</taxon>
        <taxon>Acanthamoebidae</taxon>
        <taxon>Acanthamoeba</taxon>
    </lineage>
</organism>
<dbReference type="Proteomes" id="UP000011083">
    <property type="component" value="Unassembled WGS sequence"/>
</dbReference>
<dbReference type="PANTHER" id="PTHR12103">
    <property type="entry name" value="5'-NUCLEOTIDASE DOMAIN-CONTAINING"/>
    <property type="match status" value="1"/>
</dbReference>
<dbReference type="STRING" id="1257118.L8H8H8"/>
<accession>L8H8H8</accession>
<dbReference type="GO" id="GO:0046872">
    <property type="term" value="F:metal ion binding"/>
    <property type="evidence" value="ECO:0007669"/>
    <property type="project" value="UniProtKB-KW"/>
</dbReference>
<dbReference type="VEuPathDB" id="AmoebaDB:ACA1_226180"/>
<dbReference type="GeneID" id="14922430"/>
<sequence>MEQTNERNTSPRTGRSRLLGLRESQDPQQEGDSAEMNPMGGRQGSFESWKEGEALLEHMSFPPTDEELANMPTLSPAQLPPKYTRSNAGRVFVNRSLRLDRISWVGLYKEPVFEALTYDIALEHMVQIGYPESIRGLKYDPHFPIRGLFLDTQLGNLLKVDSFGNIILCVHGKKRWKKHAIYGSYPGGLIHNDEIGRRFYLLNTLFALPEACLYADLVDHLEHHQQAKRRARTASQKKAAASEGESESEPDATSDNETLHASDVELSFKNLFQDIRTTIDYIHGEEELKKVVVSDIAKYIHKNDKMPVLLDRLRKGGKKLFLLTNSEFNYTNSVMTYLLGDANSEYSSWRDYFDVIIKPRFFAEGTTLRMVDLRTGMLKVGKTTSFEPGQVYNGGSLEIFNRFTNNQEKYNKLLTLEWVRAEIFRGLDSQSTEPPDLSHLRKHTREATAELDKSFNKSFGSLFRSGSKQSFFSMQARTLLFAVPDVHHIPCVQRYADLYTADYTNLLNYPLFYTFYAPPFYLSHEREHVLF</sequence>
<evidence type="ECO:0000313" key="6">
    <source>
        <dbReference type="EMBL" id="ELR21532.1"/>
    </source>
</evidence>
<evidence type="ECO:0000256" key="4">
    <source>
        <dbReference type="ARBA" id="ARBA00022842"/>
    </source>
</evidence>
<feature type="compositionally biased region" description="Low complexity" evidence="5">
    <location>
        <begin position="234"/>
        <end position="243"/>
    </location>
</feature>
<dbReference type="PANTHER" id="PTHR12103:SF15">
    <property type="entry name" value="CYTOSOLIC PURINE 5'-NUCLEOTIDASE"/>
    <property type="match status" value="1"/>
</dbReference>
<feature type="compositionally biased region" description="Acidic residues" evidence="5">
    <location>
        <begin position="244"/>
        <end position="254"/>
    </location>
</feature>
<dbReference type="GO" id="GO:0008253">
    <property type="term" value="F:5'-nucleotidase activity"/>
    <property type="evidence" value="ECO:0007669"/>
    <property type="project" value="TreeGrafter"/>
</dbReference>
<evidence type="ECO:0000313" key="7">
    <source>
        <dbReference type="Proteomes" id="UP000011083"/>
    </source>
</evidence>
<gene>
    <name evidence="6" type="ORF">ACA1_226180</name>
</gene>
<dbReference type="NCBIfam" id="TIGR02244">
    <property type="entry name" value="HAD-IG-Ncltidse"/>
    <property type="match status" value="1"/>
</dbReference>
<dbReference type="InterPro" id="IPR023214">
    <property type="entry name" value="HAD_sf"/>
</dbReference>
<dbReference type="OMA" id="WDYTDAV"/>
<evidence type="ECO:0000256" key="3">
    <source>
        <dbReference type="ARBA" id="ARBA00022801"/>
    </source>
</evidence>
<proteinExistence type="inferred from homology"/>
<dbReference type="OrthoDB" id="10252832at2759"/>
<reference evidence="6 7" key="1">
    <citation type="journal article" date="2013" name="Genome Biol.">
        <title>Genome of Acanthamoeba castellanii highlights extensive lateral gene transfer and early evolution of tyrosine kinase signaling.</title>
        <authorList>
            <person name="Clarke M."/>
            <person name="Lohan A.J."/>
            <person name="Liu B."/>
            <person name="Lagkouvardos I."/>
            <person name="Roy S."/>
            <person name="Zafar N."/>
            <person name="Bertelli C."/>
            <person name="Schilde C."/>
            <person name="Kianianmomeni A."/>
            <person name="Burglin T.R."/>
            <person name="Frech C."/>
            <person name="Turcotte B."/>
            <person name="Kopec K.O."/>
            <person name="Synnott J.M."/>
            <person name="Choo C."/>
            <person name="Paponov I."/>
            <person name="Finkler A."/>
            <person name="Soon Heng Tan C."/>
            <person name="Hutchins A.P."/>
            <person name="Weinmeier T."/>
            <person name="Rattei T."/>
            <person name="Chu J.S."/>
            <person name="Gimenez G."/>
            <person name="Irimia M."/>
            <person name="Rigden D.J."/>
            <person name="Fitzpatrick D.A."/>
            <person name="Lorenzo-Morales J."/>
            <person name="Bateman A."/>
            <person name="Chiu C.H."/>
            <person name="Tang P."/>
            <person name="Hegemann P."/>
            <person name="Fromm H."/>
            <person name="Raoult D."/>
            <person name="Greub G."/>
            <person name="Miranda-Saavedra D."/>
            <person name="Chen N."/>
            <person name="Nash P."/>
            <person name="Ginger M.L."/>
            <person name="Horn M."/>
            <person name="Schaap P."/>
            <person name="Caler L."/>
            <person name="Loftus B."/>
        </authorList>
    </citation>
    <scope>NUCLEOTIDE SEQUENCE [LARGE SCALE GENOMIC DNA]</scope>
    <source>
        <strain evidence="6 7">Neff</strain>
    </source>
</reference>
<dbReference type="InterPro" id="IPR008380">
    <property type="entry name" value="HAD-SF_hydro_IG_5-nucl"/>
</dbReference>
<protein>
    <submittedName>
        <fullName evidence="6">5'nucleotidase</fullName>
    </submittedName>
</protein>
<keyword evidence="4" id="KW-0460">Magnesium</keyword>